<protein>
    <submittedName>
        <fullName evidence="1">Uncharacterized protein</fullName>
    </submittedName>
</protein>
<dbReference type="Proteomes" id="UP001595579">
    <property type="component" value="Unassembled WGS sequence"/>
</dbReference>
<reference evidence="2" key="1">
    <citation type="journal article" date="2019" name="Int. J. Syst. Evol. Microbiol.">
        <title>The Global Catalogue of Microorganisms (GCM) 10K type strain sequencing project: providing services to taxonomists for standard genome sequencing and annotation.</title>
        <authorList>
            <consortium name="The Broad Institute Genomics Platform"/>
            <consortium name="The Broad Institute Genome Sequencing Center for Infectious Disease"/>
            <person name="Wu L."/>
            <person name="Ma J."/>
        </authorList>
    </citation>
    <scope>NUCLEOTIDE SEQUENCE [LARGE SCALE GENOMIC DNA]</scope>
    <source>
        <strain evidence="2">CECT 7698</strain>
    </source>
</reference>
<comment type="caution">
    <text evidence="1">The sequence shown here is derived from an EMBL/GenBank/DDBJ whole genome shotgun (WGS) entry which is preliminary data.</text>
</comment>
<gene>
    <name evidence="1" type="ORF">ACFOEV_03315</name>
</gene>
<organism evidence="1 2">
    <name type="scientific">Litchfieldella rifensis</name>
    <dbReference type="NCBI Taxonomy" id="762643"/>
    <lineage>
        <taxon>Bacteria</taxon>
        <taxon>Pseudomonadati</taxon>
        <taxon>Pseudomonadota</taxon>
        <taxon>Gammaproteobacteria</taxon>
        <taxon>Oceanospirillales</taxon>
        <taxon>Halomonadaceae</taxon>
        <taxon>Litchfieldella</taxon>
    </lineage>
</organism>
<proteinExistence type="predicted"/>
<evidence type="ECO:0000313" key="1">
    <source>
        <dbReference type="EMBL" id="MFC3282634.1"/>
    </source>
</evidence>
<keyword evidence="2" id="KW-1185">Reference proteome</keyword>
<name>A0ABV7LKI1_9GAMM</name>
<dbReference type="RefSeq" id="WP_386771582.1">
    <property type="nucleotide sequence ID" value="NZ_JBHRUG010000007.1"/>
</dbReference>
<accession>A0ABV7LKI1</accession>
<evidence type="ECO:0000313" key="2">
    <source>
        <dbReference type="Proteomes" id="UP001595579"/>
    </source>
</evidence>
<dbReference type="EMBL" id="JBHRUG010000007">
    <property type="protein sequence ID" value="MFC3282634.1"/>
    <property type="molecule type" value="Genomic_DNA"/>
</dbReference>
<sequence length="114" mass="12466">MIPIQEIDIYSDNGIKTSAHVVVPSPQNTISGVEVVVYDPNWNSLYSAYQTIGQHADPQAACQAIIDFSKKYIEKSGGKVIRINNPCNTEFVDAQDQQNIVNTLSLNLTVEVGA</sequence>